<evidence type="ECO:0000313" key="9">
    <source>
        <dbReference type="Proteomes" id="UP000215335"/>
    </source>
</evidence>
<feature type="region of interest" description="Disordered" evidence="5">
    <location>
        <begin position="1722"/>
        <end position="1771"/>
    </location>
</feature>
<feature type="domain" description="MATH" evidence="7">
    <location>
        <begin position="291"/>
        <end position="423"/>
    </location>
</feature>
<gene>
    <name evidence="8" type="ORF">TSAR_002168</name>
</gene>
<dbReference type="InterPro" id="IPR051568">
    <property type="entry name" value="LZTR1/Attractin"/>
</dbReference>
<protein>
    <recommendedName>
        <fullName evidence="10">BTB domain-containing protein</fullName>
    </recommendedName>
</protein>
<comment type="similarity">
    <text evidence="2">Belongs to the Tdpoz family.</text>
</comment>
<dbReference type="Pfam" id="PF01344">
    <property type="entry name" value="Kelch_1"/>
    <property type="match status" value="1"/>
</dbReference>
<dbReference type="Pfam" id="PF00651">
    <property type="entry name" value="BTB"/>
    <property type="match status" value="2"/>
</dbReference>
<dbReference type="CDD" id="cd00121">
    <property type="entry name" value="MATH"/>
    <property type="match status" value="1"/>
</dbReference>
<dbReference type="PROSITE" id="PS50097">
    <property type="entry name" value="BTB"/>
    <property type="match status" value="2"/>
</dbReference>
<evidence type="ECO:0000256" key="4">
    <source>
        <dbReference type="ARBA" id="ARBA00022737"/>
    </source>
</evidence>
<feature type="non-terminal residue" evidence="8">
    <location>
        <position position="1"/>
    </location>
</feature>
<name>A0A232FCH4_9HYME</name>
<dbReference type="GO" id="GO:0005794">
    <property type="term" value="C:Golgi apparatus"/>
    <property type="evidence" value="ECO:0007669"/>
    <property type="project" value="TreeGrafter"/>
</dbReference>
<dbReference type="InterPro" id="IPR006652">
    <property type="entry name" value="Kelch_1"/>
</dbReference>
<feature type="region of interest" description="Disordered" evidence="5">
    <location>
        <begin position="1784"/>
        <end position="1830"/>
    </location>
</feature>
<evidence type="ECO:0000259" key="7">
    <source>
        <dbReference type="PROSITE" id="PS50144"/>
    </source>
</evidence>
<evidence type="ECO:0000256" key="2">
    <source>
        <dbReference type="ARBA" id="ARBA00010846"/>
    </source>
</evidence>
<keyword evidence="3" id="KW-0880">Kelch repeat</keyword>
<evidence type="ECO:0008006" key="10">
    <source>
        <dbReference type="Google" id="ProtNLM"/>
    </source>
</evidence>
<evidence type="ECO:0000256" key="3">
    <source>
        <dbReference type="ARBA" id="ARBA00022441"/>
    </source>
</evidence>
<dbReference type="SUPFAM" id="SSF54695">
    <property type="entry name" value="POZ domain"/>
    <property type="match status" value="2"/>
</dbReference>
<dbReference type="InterPro" id="IPR015915">
    <property type="entry name" value="Kelch-typ_b-propeller"/>
</dbReference>
<proteinExistence type="inferred from homology"/>
<keyword evidence="9" id="KW-1185">Reference proteome</keyword>
<evidence type="ECO:0000259" key="6">
    <source>
        <dbReference type="PROSITE" id="PS50097"/>
    </source>
</evidence>
<dbReference type="PANTHER" id="PTHR46376:SF1">
    <property type="entry name" value="LEUCINE-ZIPPER-LIKE TRANSCRIPTIONAL REGULATOR 1"/>
    <property type="match status" value="1"/>
</dbReference>
<organism evidence="8 9">
    <name type="scientific">Trichomalopsis sarcophagae</name>
    <dbReference type="NCBI Taxonomy" id="543379"/>
    <lineage>
        <taxon>Eukaryota</taxon>
        <taxon>Metazoa</taxon>
        <taxon>Ecdysozoa</taxon>
        <taxon>Arthropoda</taxon>
        <taxon>Hexapoda</taxon>
        <taxon>Insecta</taxon>
        <taxon>Pterygota</taxon>
        <taxon>Neoptera</taxon>
        <taxon>Endopterygota</taxon>
        <taxon>Hymenoptera</taxon>
        <taxon>Apocrita</taxon>
        <taxon>Proctotrupomorpha</taxon>
        <taxon>Chalcidoidea</taxon>
        <taxon>Pteromalidae</taxon>
        <taxon>Pteromalinae</taxon>
        <taxon>Trichomalopsis</taxon>
    </lineage>
</organism>
<reference evidence="8 9" key="1">
    <citation type="journal article" date="2017" name="Curr. Biol.">
        <title>The Evolution of Venom by Co-option of Single-Copy Genes.</title>
        <authorList>
            <person name="Martinson E.O."/>
            <person name="Mrinalini"/>
            <person name="Kelkar Y.D."/>
            <person name="Chang C.H."/>
            <person name="Werren J.H."/>
        </authorList>
    </citation>
    <scope>NUCLEOTIDE SEQUENCE [LARGE SCALE GENOMIC DNA]</scope>
    <source>
        <strain evidence="8 9">Alberta</strain>
        <tissue evidence="8">Whole body</tissue>
    </source>
</reference>
<dbReference type="InterPro" id="IPR011333">
    <property type="entry name" value="SKP1/BTB/POZ_sf"/>
</dbReference>
<dbReference type="STRING" id="543379.A0A232FCH4"/>
<dbReference type="SUPFAM" id="SSF117281">
    <property type="entry name" value="Kelch motif"/>
    <property type="match status" value="2"/>
</dbReference>
<feature type="compositionally biased region" description="Polar residues" evidence="5">
    <location>
        <begin position="1785"/>
        <end position="1798"/>
    </location>
</feature>
<dbReference type="SUPFAM" id="SSF49599">
    <property type="entry name" value="TRAF domain-like"/>
    <property type="match status" value="2"/>
</dbReference>
<dbReference type="PROSITE" id="PS50144">
    <property type="entry name" value="MATH"/>
    <property type="match status" value="2"/>
</dbReference>
<dbReference type="InterPro" id="IPR000210">
    <property type="entry name" value="BTB/POZ_dom"/>
</dbReference>
<dbReference type="Gene3D" id="6.10.250.3030">
    <property type="match status" value="1"/>
</dbReference>
<dbReference type="Pfam" id="PF24570">
    <property type="entry name" value="BACK_BPM_SPOP"/>
    <property type="match status" value="1"/>
</dbReference>
<dbReference type="Gene3D" id="3.30.710.10">
    <property type="entry name" value="Potassium Channel Kv1.1, Chain A"/>
    <property type="match status" value="2"/>
</dbReference>
<dbReference type="GO" id="GO:0003779">
    <property type="term" value="F:actin binding"/>
    <property type="evidence" value="ECO:0007669"/>
    <property type="project" value="UniProtKB-KW"/>
</dbReference>
<dbReference type="Pfam" id="PF24681">
    <property type="entry name" value="Kelch_KLHDC2_KLHL20_DRC7"/>
    <property type="match status" value="1"/>
</dbReference>
<comment type="caution">
    <text evidence="8">The sequence shown here is derived from an EMBL/GenBank/DDBJ whole genome shotgun (WGS) entry which is preliminary data.</text>
</comment>
<evidence type="ECO:0000256" key="1">
    <source>
        <dbReference type="ARBA" id="ARBA00004906"/>
    </source>
</evidence>
<evidence type="ECO:0000256" key="5">
    <source>
        <dbReference type="SAM" id="MobiDB-lite"/>
    </source>
</evidence>
<feature type="domain" description="MATH" evidence="7">
    <location>
        <begin position="778"/>
        <end position="911"/>
    </location>
</feature>
<sequence>VRIRLAKAKAGGQKLACRDLAVRTVYISCCSEEIELKLATMWSSVTAAGVENGPAPPSRSKHSATLLAGHVYLLGGRNGNLPLKDLWRYSLGDPFGGSTANLNLNTTSKDVFGVKTTTSMFSNGIFADTTTSSFVKSENNAPSKSTNIFATATTNGIFGANAFAPLTTTSTTTSTAASSVETDASLTTTTASTTSAGFAFGIPSTSAAIVATTSAVTTATTFGEIATITNGNFAFGQPTSTASINNEQAMPSTSFAGAKVPRRFRGLPFADVNLIEEAAETKQIGQLGVAMSSYIWKIPNLSDLYKSSKNVSLYVSPAFKIGVGQGEKRCTLYLYPFGSSALLKEYVSVYIECQNSVNSQAQISFSILDADLQIANETFSSVLMTLPGHTTRTGCSQFIKRDTLLDANSGLLSNDTLTLVCHVSLRTMDVRPVFPSEMKINSDFGHLLESEKFSDLILEVEYKELQVHKSVLAARSPTFHKMFEDASAAANEEQNKLKLTDIKYEVMKQILLFIYTEKVEGLTQLANELLVAAHRFKLEDLKTLCEESLFKNLDVANVIDAHVLAETYDSKWLKDKTTDFIIDNAHRVINTSGYKSLADSHPRLLDELFCEMCGFSKACKNLPFGENNMSPATTTTSSAKSENKLITDTSVANNTTANAATNSPFSTSTFTPPTTIGTTASVTTTSANIFTTANANTTAPTSDKNTTSSSEDSLFGRIVPTVTSDNDAFGQPKPLFGPVPHDSNQHKPLFVDLNRLFPNKMVHEAVQIKEVGQVGAVMSSYIWKISNFSDLCKSSEKVVLCVSPVFMIGNAGLGEKRCKMYLYPCGTSTLSKDYVSINIECQNNVNSEAQITFSILDANLEIVNETFSSPLTTTSDPATKMGCSQFIKRDTLLDANNGLLSNDTLTILCRISLKTLDVGRPVFSLKMKINKDFEELFESEKFSDFVVEVENHEFDVHKSVLAARSPTFREMLENASDAANEEQNKFELHDVKYEVMEQVLRFIYTEKVNGLNELANELLVAAVRFKLDDLKALCEESLFKNVNVTNVADVHVLADKHDSKWLKDRTTDFIIDNVHSVMKTSAYKGLVGSHPHLLDELLSEIVQRKISRPIEPPVPSLKMNKGLGGRRVKIPLVIKTMKKLSNVSERKILMYMLANRKHVRHTIKSQLPLILKRFEEFGLVEKSPFGGYRMIEPTDAPRRPACCDCTDCTGNCGYCPKTRASRASRARAGSRKRKRGGHICGCARRRKKAKWEELHPSGERPPALQEHSAVAHKDCLYVFGGELGFSAGTETPLWCYSVKSNSWRKIRAQKGCAVPRGRRGHTALVHRGQMLIYGGYQDLRGSSSELWAFHFETESWHLLSSCETGPPARHKHSAVLHGDAMYIYGGMTDLQERSDCWRWDVKAASWCILKSKPGPGPLHGHAACRLPSCMLIFGGESAGLATNELWRFHFGTETWERLSVTGPKPQPRAESVALAVSELLIRGNGVDNNSGSGTGSCLRPRLRNNQRSNKCLSYGRVSPCDPPPTRPSFLREISKLSQINLSRLSHPNKCSYSVLSGQDDNEQDSPQEVDVEVVEPATGMVKSRSANTLARRRQRVTDPQRTSMIEPLLNSGMTREPVSVPNFRALTLPTPVLTPVEAARLVFVDPDEDTDDEEIQQRRKEPPISQLIELPEEEKRDFASLHQACQPSRGESYSSHLYEAVQTPKTPCTKLPNSASVRFADLEEGEESTSDYASIEARSPGDPLADDDWPRRGKNHRGSSTTSQSLREGQFGFCNPNYLGLESGVTPTTPHTNSSSAYDSGLADTGTSSRYAKMLNSPPDSVLEDEPGRSASQTFAELLELQEMRPRAPPKSLPLGSPSRRASTERPTPGPAPLYVFLVGGKEKGQVTVFARPVSLWKLQLAPHIF</sequence>
<dbReference type="OrthoDB" id="432528at2759"/>
<dbReference type="Gene3D" id="6.20.250.50">
    <property type="match status" value="1"/>
</dbReference>
<dbReference type="Proteomes" id="UP000215335">
    <property type="component" value="Unassembled WGS sequence"/>
</dbReference>
<dbReference type="InterPro" id="IPR002083">
    <property type="entry name" value="MATH/TRAF_dom"/>
</dbReference>
<feature type="region of interest" description="Disordered" evidence="5">
    <location>
        <begin position="1842"/>
        <end position="1871"/>
    </location>
</feature>
<dbReference type="Pfam" id="PF22486">
    <property type="entry name" value="MATH_2"/>
    <property type="match status" value="2"/>
</dbReference>
<evidence type="ECO:0000313" key="8">
    <source>
        <dbReference type="EMBL" id="OXU28027.1"/>
    </source>
</evidence>
<keyword evidence="4" id="KW-0677">Repeat</keyword>
<feature type="domain" description="BTB" evidence="6">
    <location>
        <begin position="454"/>
        <end position="520"/>
    </location>
</feature>
<dbReference type="Gene3D" id="2.60.210.10">
    <property type="entry name" value="Apoptosis, Tumor Necrosis Factor Receptor Associated Protein 2, Chain A"/>
    <property type="match status" value="2"/>
</dbReference>
<dbReference type="Gene3D" id="2.120.10.80">
    <property type="entry name" value="Kelch-type beta propeller"/>
    <property type="match status" value="2"/>
</dbReference>
<feature type="region of interest" description="Disordered" evidence="5">
    <location>
        <begin position="1648"/>
        <end position="1667"/>
    </location>
</feature>
<dbReference type="EMBL" id="NNAY01000490">
    <property type="protein sequence ID" value="OXU28027.1"/>
    <property type="molecule type" value="Genomic_DNA"/>
</dbReference>
<accession>A0A232FCH4</accession>
<dbReference type="InterPro" id="IPR008974">
    <property type="entry name" value="TRAF-like"/>
</dbReference>
<feature type="compositionally biased region" description="Polar residues" evidence="5">
    <location>
        <begin position="1758"/>
        <end position="1767"/>
    </location>
</feature>
<dbReference type="PANTHER" id="PTHR46376">
    <property type="entry name" value="LEUCINE-ZIPPER-LIKE TRANSCRIPTIONAL REGULATOR 1"/>
    <property type="match status" value="1"/>
</dbReference>
<feature type="domain" description="BTB" evidence="6">
    <location>
        <begin position="943"/>
        <end position="1009"/>
    </location>
</feature>
<dbReference type="SMART" id="SM00225">
    <property type="entry name" value="BTB"/>
    <property type="match status" value="2"/>
</dbReference>
<comment type="pathway">
    <text evidence="1">Protein modification; protein ubiquitination.</text>
</comment>
<dbReference type="Gene3D" id="1.25.40.420">
    <property type="match status" value="1"/>
</dbReference>
<dbReference type="InterPro" id="IPR056423">
    <property type="entry name" value="BACK_BPM_SPOP"/>
</dbReference>